<organism evidence="2 3">
    <name type="scientific">Gigaspora margarita</name>
    <dbReference type="NCBI Taxonomy" id="4874"/>
    <lineage>
        <taxon>Eukaryota</taxon>
        <taxon>Fungi</taxon>
        <taxon>Fungi incertae sedis</taxon>
        <taxon>Mucoromycota</taxon>
        <taxon>Glomeromycotina</taxon>
        <taxon>Glomeromycetes</taxon>
        <taxon>Diversisporales</taxon>
        <taxon>Gigasporaceae</taxon>
        <taxon>Gigaspora</taxon>
    </lineage>
</organism>
<keyword evidence="3" id="KW-1185">Reference proteome</keyword>
<dbReference type="Proteomes" id="UP000439903">
    <property type="component" value="Unassembled WGS sequence"/>
</dbReference>
<proteinExistence type="predicted"/>
<reference evidence="2 3" key="1">
    <citation type="journal article" date="2019" name="Environ. Microbiol.">
        <title>At the nexus of three kingdoms: the genome of the mycorrhizal fungus Gigaspora margarita provides insights into plant, endobacterial and fungal interactions.</title>
        <authorList>
            <person name="Venice F."/>
            <person name="Ghignone S."/>
            <person name="Salvioli di Fossalunga A."/>
            <person name="Amselem J."/>
            <person name="Novero M."/>
            <person name="Xianan X."/>
            <person name="Sedzielewska Toro K."/>
            <person name="Morin E."/>
            <person name="Lipzen A."/>
            <person name="Grigoriev I.V."/>
            <person name="Henrissat B."/>
            <person name="Martin F.M."/>
            <person name="Bonfante P."/>
        </authorList>
    </citation>
    <scope>NUCLEOTIDE SEQUENCE [LARGE SCALE GENOMIC DNA]</scope>
    <source>
        <strain evidence="2 3">BEG34</strain>
    </source>
</reference>
<sequence length="204" mass="23363">MSSSKSEERQLEDQSQISISIDEPHGGKRIRDRSPLVDVSDYGQNILNLDNYSVFFTENILKLLHLFTNDELNKQHVVSSIFETNDRKNAVYVYSTKSGRMAATKTFDEELHNFFLIKLSEEEHLFFSGPQHSSKSYNSYILNPLTFTLNESPGTDILHGLCSPTYQDDESIGPINIISDYIIKLNNNHLRFKNCLKIKVGKII</sequence>
<protein>
    <submittedName>
        <fullName evidence="2">Uncharacterized protein</fullName>
    </submittedName>
</protein>
<dbReference type="AlphaFoldDB" id="A0A8H4AS02"/>
<evidence type="ECO:0000256" key="1">
    <source>
        <dbReference type="SAM" id="MobiDB-lite"/>
    </source>
</evidence>
<evidence type="ECO:0000313" key="2">
    <source>
        <dbReference type="EMBL" id="KAF0526857.1"/>
    </source>
</evidence>
<gene>
    <name evidence="2" type="ORF">F8M41_013972</name>
</gene>
<dbReference type="OrthoDB" id="10569864at2759"/>
<comment type="caution">
    <text evidence="2">The sequence shown here is derived from an EMBL/GenBank/DDBJ whole genome shotgun (WGS) entry which is preliminary data.</text>
</comment>
<accession>A0A8H4AS02</accession>
<feature type="compositionally biased region" description="Basic and acidic residues" evidence="1">
    <location>
        <begin position="1"/>
        <end position="12"/>
    </location>
</feature>
<name>A0A8H4AS02_GIGMA</name>
<dbReference type="EMBL" id="WTPW01000285">
    <property type="protein sequence ID" value="KAF0526857.1"/>
    <property type="molecule type" value="Genomic_DNA"/>
</dbReference>
<evidence type="ECO:0000313" key="3">
    <source>
        <dbReference type="Proteomes" id="UP000439903"/>
    </source>
</evidence>
<feature type="region of interest" description="Disordered" evidence="1">
    <location>
        <begin position="1"/>
        <end position="33"/>
    </location>
</feature>